<sequence>MTQMRVQDVWPLSPLQEGLLFHAVYDERGIDVYVEQLVLDLAGKVDPAVLRDAWQALLDRHESLRAGFRQLAGVAQPVQVIARGVELPWREEDLSGLDADAARAESERLGIEERERRFDLAVPPLLKVLLVRVGPDEYRMMVTLHHILLDGWSLPVLMRELWACYEAGGSARGLPPVTPYRDYLAWLARQNKEAARDAWRQELTGADEPTLVAPGGPSTAPVASGKAATDAGAELAGRLRDLARRNGLTLNTVIQAAWAVVLGRLTGRRDVVFGATVAGRPADLPGMESMLGLFINTLPVRVRLDPARTVAELLAQLQERQSALLDHQHLSLTEIQRQAGPGATFDTIMAFENHPIGTRDSTAAAAGLRITGTAMRESTNFPLSLGVHPTEELRLRLDYRPDLFDPEAAQGLLDRLVRVLAQMAADPETLVGRLDVLGEVERARVVAEWNATEAVLPGGSIVERIEARVAATPDVVAVRCGEEAVSYGELDRRANRLARLLTEVGVGPESRVALCLPRSVDMVVAELAVWKAGGAFVPLDPEYPAERLGFVIADSGAEVVLGTVDCLDGVPLGDARGVLLEGAGAFSAEALGTVVVPEQLAYVIYTSGSTGRPKGVAVAHGGVVNLAEAMRPVLGMDAGVVALQFASFSFDAAVLDVAVTLAAGGTLAVATTAERNDLRALAEMIGRCGVRVASVVPSLLGVVDPDAVPGVSNWVLGAERLSAELAGRWSAGARVWNTYGPTEATVITTATAMPLDPGLGTAPPIGRPLSNVRVYVLDQFLKPVPVGVTGEVYIAGAGLARGYIGRPGLSAERFVACPFAAPGGRMYRSGDLAKWTTEGDLVFAGRVDEQVKVRGFRVEPGEIEAVLSGHPAVAQAAVVIREDRPGDRRLVAYVIPTGELDPAALRRLAADRLPEYMVPAVVVLDALPLTVNGKLDRAALPAPDTAGAPEGRAPATPTEEILCGLFAEVLGLNQVGADTSFFELGGDSLLAMRLIARIRPVLDSELRIADLFATPTVADTARRIDAEHGDARPPLEPQPRPKDPEHLPLSYGQQRMWFLNRLVTTSQGAGDAGDAEGAEAAGGAEGTEDGGAAAGVYNMPLALRLSGRLDTGALETALADVADRHESLRTVFPETDGIPRQRVLDGPAAHPPLVVVDLPADQVEAELSAHAGRGFELSTELPWRARLLVTGPTEYVLLIVAHHIAADGWSMGVLARDLSTAYAARREGRAPVWEPLPVQYADFAIWQRRLLGERGDADSLLSDQLAYWHHALADAPQELALPADRPRPAVSSYAGGLVPVRIDAPTHARLVGLAQRGGATVFMVVHAALAALLARMGAGTDIPIGTAVAGRGDAALDGLAGFFVNTLVLRTDLSGDPAFTELLARVRETDLAAYAHQDVPFEQLVEDLAPSRSLARNPLFQVMLSLRNVPPAQWDLPGLQVRPTPPGSLAARFDLSVDLSEHRDRDGSPAGIGGDIFYATELFDEATAQALARRLAAVLEQIAADPTVSLSRLRILDPAEWATVVQDWNHTARSVPEGTLAELFEAQVRRTPDALAVVGAAERGLTYAQLEERGNRLAHELIARGIGPEDLVGVAMERSVELMAVLLAVVKAGAGYLPIDPRYPARRIAFMLADARPKLVLCTGGTEAVLRVGEPEAVLGTGESQAVLGTGESQAVLGTGESQAVLGADTPPRLVLDAPEVTAALATRPATAPADADRVRPQRLGHPAYVIYTSGSTGTPKGVVVTHGGVGSLAASHITRFGSGPGARVLQFASPSFDAAFAEFCTALPAGATLVMADRDMLPPYGSLAGVAAEFGVTHLTAPPSVLAADELPATVSTVAAAGEVCPPALVARLAPGRRMLNAYGPTEATVCVTLSDPLTPADADAPVPIGRPLENGRTYVLDEFLQPVPAGVTGELYLAGPGLARGYLGRSALTAERFVACPFAAADKPGAPGGRMYRTGDLARWTPDGQLVVVGRADTQIKIRGFRVEPGEIEAVLATHPAVRRSAVVVREDRPGDRRLVAYVVPGEDADTAGLREYVAERLPDHLVPAAVMTLDSLPVTVNGKLDREALPAPDYAGLTGRRAPATPVEEALCGLFADILGLDQVGVDASFFALGGDSLQAMRLIARIRAVLDTELSIRQLFAEPTVAGVARQLTGEGGVRLPLTPQPRPEVVPLSFGQRRMWFVNQMEEAQEGGEAAYNLPLRHRVSGDLNLPALETALGDLADRHESLRTVYPETDGVPRQHVLDPSAGRPRMAVLDTPADRVEQVLAEQTEERFDLSADLPWRIRLLKTAPAEYVLLIVAHHIAVDGWTMDLLLRDLEVAYAARREGRAPVWEPLPVQYADYALWQRRLLGDLDTPDSLISAQLDHWRRTLADAPQELALPVDRSRPAVSSHRGGAGGVRIDVPTHARLVELARSGDATMFMVVHAALAMLLSRMGAGKDLPIGTAVAGRGDAALDGLAGFFVNTLVLRTDVSGDPTFAELLSRARETDLAAYAHQDLPFEHLVEELNPTRSLARHPLFQVMLSVQTMPPQQWKLPGVEVRPMTPGAAAARVDLSLTLAEHRDGEGNPAGIDGDLLYATDLFDEATANAMAERLVRVLEQMAADPARRVSEVEVLGRGERERVVEGWNATGRVVPVGSLGELFDARAAGCPEAVAVVGAGGEEWSYAELRGWSDRVAGALVARGVGRGDLVGVVLERSVDVVAVLLGVVKAGAGFVPVDPAYPVERIGWMVEDAGPVLVVCSEGTRGLVPAGVECLVWGASEVVAEPVPAVSVGVDEVAYVIYTSGSTGRPKGVVVTHRGIGNLAAAQIERFVVGAGARVLQLASLSFDAAVSEICMALLSGAVLVMAGGDRLPPRGSLSEVVAEFGVTHVTVPPSVLATVEELPEGLRTLVVAGEVCPAGLVERWASGRRMVNAYGPTEVTVCATMSAPLEPSGPVPIGGPIANTAVYVLDEQLRPVPVGVLGELYVAGPGLARGYLGRPGLTAERFVACPFTDGRMYRTGDLAKWTGDGRLVFGGRADEQVKVRGFRVEPGEIEAVLAGHRSVGQAVVVVREDRPGDKRLVAYVVPDGDVDAAGLRGYVAERLPEYMVPTAVVALDTLPVTVNGKLDRAALPTPDFTDAAEGRGPATPTEEILSSLYGEILGLEWVGADASFFELGGDSLLAMRLIARIRAVLDAEVSIGDLFVTPTVAGVAQLVGELGGESRAPVTARPRPEVLPLSFEQQRMWFLNRLETTGEGAAYNLPLALRLSGDLDIPALEAALGDVADRHETLRTIFPETAGVPCQRILHGAAGRPSLTVVHTAADEVPGQLAAYANQPFDVRAELPWRVRLLVTGPAEYVLMGAVHHIAADGWSMGILAGDIGTAYAARRAGRLPGWEPLPVQYGDYALWQREVLGDLGDPRSVISGQLDYWRQALAGAPQELDLPTDRPRPAVSSFTGCEMPFEVDAETHARLVELAQRGRATMFMVMHTALAVVLSRMGAGTDIPIGTATAGRGDAALDGLAGFFINTLVLRTDLSGDPTVTELLTRVRETDLAAYAHQDVPFERLVEDLNPTRSLGRHPLFQVSLTMQNLPQGRRPWELAGLEVSGLPAASPAARFDLSATVAERRDEEGTPTGLMGSLLYATDLFDERTVRLLAGRLVRVLEQVAADPGVRLSGIDVLGEGERSRVVGEWNATGRSVSGVSLVELFAARVAACPGAVAVVGADGREWSYGELAERADRVAGALAARGVGRGDLVGVVLERSVELVAVWLGVVRVGAGFVPVDVGWPVARRGLVLGQVGLVVADRGLGVPGAVVVDELFGGREGAPEVVVSAGDVAYVMFTSGSTGVPKGVAVSHGAVAALVADGCWSEAARGRVLMHAPHAFDVAVFEVWVPLVSGGRVVVAPPGQVDATVLAGLVKAHGLTAVHVTAGLFGVLAEESPECLSGLAEVLTGGDVVPAGAVAQVKAACPGIVVRHLYGPTEATLCATTYAVAPGSVAPAVLPIGRPRDNTKAFVLDEYLKPVPVGVRGELYLAGAGLARGYTGHPRLTAERFVAAPFADPGARMYRTGDLARWTADGELVFAGRVDEQVKIRGFRVEPGEIEAVLAAHESVGQVAVVVREDRQGDKRLVAYVVPDGDVDAAGLREYVAERLPEYMVPAALVPLDTLPVTANGKLDRTALPVPEFGGATSGRGPATPVEEIVAGVFGEVLGLDWVDAEASFFELGGDSLLAMRLIARIRAVLGAELTIGELFAASSAAGLARLVDAATGRPHAAALTARPRPEVLPLSFEQQRMWFLNQLEGAGEGAAYNLPLALRMSGELDLVALEAALGDVADRHESLRTIYPASEGVPRQQVLEGAAGRPPLAVVDTTEDELADALTAHAGRGFDVSVDLPWRIRLLRTGPTDCVLLIVAHHIAVDGWSMGVLGQDLETAYTARHQGRLPGWEPLPVQYADYALWQREVLGDLGDPRSVISGQLDHWRRTLAGAPEELDLPTDRPRPAAPSFRGRTLPVEVDAETHARLVELARRGRATMFMVVHAALGVLLSRMGAGTDIPVGTATAGRGDAALDGLAGFFVNTLVLRTDLSADPGFDELLARVREADLAAYAHQDVPFERLVEDLNPTRSLSRNPLFQIMLVLQNLPASQGRWNLPGLRVGPLEATSQESTAKFDLSLTLAERRDSEGDPAGLVGGLLYATDLFDERTVRLLAGRLVRVLEQVAADPGVRLSGIDVLGEGERSRVVGEWNATGRSVSGVSLVELFAARVAACPGAVAVVGADGREWSYGELAERADRVAGALAARGVGRGDLVGVVLERSVELVAVWLGVVRVGAGFVPVDVGWPVARRGLVLGQVGLVVADRGLGVPGAVVVDELFGGREGAPEVVVSAGDVAYVMFTSGSTGVPKGVAVSHGAVAALVADGCWSEAARGRVLMHAPHAFDVAVFEVWVPLVSGGRVVVAPPGQVDATVLAGLVKAHGLTAVHVTAGLFGVLAEESPECLSGLAEVLTGGDVVPAGAVAQVKAACPGIVVRHLYGPTEATLCATTYAVAPGSVAPAVLPIGRPRDNTKAFVLDEYLSPVPPGVKGELYLAGAGLAHGYLGRPGLSAERFVACPFTGGRMYRTGDLARWTAGGELVFAGRVDEQVKIRGFRVEPGEIEAVLAAHESVGQVAVVVREDRQGDKRLVAYVVRDGDGESGLAGLREYVAERLPEYMVPAALVPLDTLPVTANGKLDRAALPAPDFAATTSGRGPATPTEEILCGLFAEVLGLERVDAEDSFFELGGDSLLAMRLIARIRSVLDTDIGIGRLFTEPTVAGVARLFDAPEDGTTRAALTPRPRPEVLPLSYAQQRMWFLNRLEGVGEGAGYNLPLALRISGDLDIAALEAALGDVADRHESLRTIFPETDGEPRQQVLEGDAGRPPLIVVETTPDELGATVAAHSGRGFELSADLPWRIRLLATGPMEYVLLLVAHHIAVDGWSMGVLARDIGVAYAARRAGGAPGWEPLPVQYADYALWQREVLGDIEDPGSVISGQLDYWRAALADAPQELTLPTDRPRPPASSFRGGTVPLHVDPETHARLVAAAQQGNATMFMVAQAALAVLLTRLGAGTDIPIGTAIAGRGDEAMDALAGFFVNTLVLRTDVSADPTFSEVLARVREADLAAYAHQDVPFERLVDVLSPERSLARNPLFQVMLALQSAAPETWELPGLEVHTLPSTADPVARFDLSVTLVEHRDGVGAPAGLGGALLYAVDLFDEGTARGLVGRLVRVLEAVAADPGVRVSEIDVLGEVERARVVAEWNATGTTLPGGSIVERIEARVAATPDVVAVRCGEEALSYGELDRRANRLARLLTEVGVGPESRVALCLPRSVDMVVAELAVWKAGGAFVPLDPEYPAERLGFVIADSGAEVVLGTVDCLDGVPLGGARGVLLEDAEVCSAEALGTVVVPEQLAYVIYTSGSTGRPKGVAVAHGGVANLAEAMRPVLGMDAGVVALQFASFSFDAAVLDVVVTLAAGGTLAVASAAERKDPQALAEMIDRCGVRVASVVPSLLGVVDPDAVPGVSNWVLGAERLSAELAGRWSAGARVWNTYGPTEATVITTATAMPLDPGLGTAPPIGRPLPNVRVYVLDQFLKPVPVGVTGEVYIAGAGLARGYIGRPGLSAERFVACPFAAPGGRMYRSGDLAKWTAEGDLVFAGRGDEQVKVRGFRVEPGEIEAVVAACEGVGQVAVVVREDGPGDKRLVAYVVPGGELDVAVVREFAADRLPEYMVPAVVLLDALPLTVNGKLDRAALPAPDATVTVAGRGPATPTEEILCGLFAEVLGLDEVSADASFFELGGDSIMSMLLVSRARKAGLVVSARQVFERRTPAELALVARDASAPGGLEGSGDPGTGEAPLTPVMHELLDRAGAERIGAVFQSTVVAAPAGTRLETLTAAVQAVVDHHDILRARLETEPAARLLVPSTVSAAPWVHRIDAGAAGVDLEGLIAEQSRAAAERLDPRAGVMLQVVWFDLGPDTPGRLLILLNHLVVDGVSWRVLVPDLAEAYTELAAGREVVLEPVPTSFRHWARALRTEATGRQRLAELPAWTEQLDGHDPLLTSRPVDPERDLGATVRQLSVKVSTEVTSALLTRVPTAFHAGVDDVLLTGLTAALAEWRRRQGQDTAGVLLDLEGHGRVPLAEGVDLTRTVGWFTSSYPVRLDVGVADVMELRSGGAVAGRAIKRIKEQLRAVPGDGLGYGMLRYLNPETAPALASLPAAQIGFNYLGRFPGRQNQGKQGQQRVEQHAWQTVGDGGRGGGANDRIPVMHALEVMGVVHDLPDGPQLTLIVSWPSELLAESAARNLLDGWAAMLTGLATHTTDVDADTGIGGYTPSDFPLVDISQSELDEFEATAQQMDEGA</sequence>
<dbReference type="InterPro" id="IPR025110">
    <property type="entry name" value="AMP-bd_C"/>
</dbReference>
<dbReference type="Gene3D" id="1.10.1200.10">
    <property type="entry name" value="ACP-like"/>
    <property type="match status" value="5"/>
</dbReference>
<dbReference type="CDD" id="cd12117">
    <property type="entry name" value="A_NRPS_Srf_like"/>
    <property type="match status" value="2"/>
</dbReference>
<dbReference type="FunFam" id="3.30.300.30:FF:000010">
    <property type="entry name" value="Enterobactin synthetase component F"/>
    <property type="match status" value="6"/>
</dbReference>
<evidence type="ECO:0000256" key="6">
    <source>
        <dbReference type="ARBA" id="ARBA00023194"/>
    </source>
</evidence>
<feature type="domain" description="Carrier" evidence="8">
    <location>
        <begin position="6284"/>
        <end position="6358"/>
    </location>
</feature>
<accession>A0A3L8R4A0</accession>
<dbReference type="Gene3D" id="2.30.38.10">
    <property type="entry name" value="Luciferase, Domain 3"/>
    <property type="match status" value="6"/>
</dbReference>
<dbReference type="Pfam" id="PF00550">
    <property type="entry name" value="PP-binding"/>
    <property type="match status" value="6"/>
</dbReference>
<dbReference type="Gene3D" id="3.40.50.980">
    <property type="match status" value="12"/>
</dbReference>
<dbReference type="RefSeq" id="WP_121825664.1">
    <property type="nucleotide sequence ID" value="NZ_QYCY01000002.1"/>
</dbReference>
<feature type="region of interest" description="Disordered" evidence="7">
    <location>
        <begin position="1027"/>
        <end position="1048"/>
    </location>
</feature>
<dbReference type="InterPro" id="IPR000873">
    <property type="entry name" value="AMP-dep_synth/lig_dom"/>
</dbReference>
<dbReference type="PANTHER" id="PTHR45527:SF1">
    <property type="entry name" value="FATTY ACID SYNTHASE"/>
    <property type="match status" value="1"/>
</dbReference>
<dbReference type="FunFam" id="3.40.50.12780:FF:000012">
    <property type="entry name" value="Non-ribosomal peptide synthetase"/>
    <property type="match status" value="3"/>
</dbReference>
<dbReference type="Gene3D" id="3.30.559.10">
    <property type="entry name" value="Chloramphenicol acetyltransferase-like domain"/>
    <property type="match status" value="7"/>
</dbReference>
<dbReference type="Pfam" id="PF13193">
    <property type="entry name" value="AMP-binding_C"/>
    <property type="match status" value="6"/>
</dbReference>
<feature type="compositionally biased region" description="Basic and acidic residues" evidence="7">
    <location>
        <begin position="1027"/>
        <end position="1046"/>
    </location>
</feature>
<evidence type="ECO:0000313" key="10">
    <source>
        <dbReference type="Proteomes" id="UP000281594"/>
    </source>
</evidence>
<dbReference type="PROSITE" id="PS50075">
    <property type="entry name" value="CARRIER"/>
    <property type="match status" value="6"/>
</dbReference>
<dbReference type="InterPro" id="IPR020806">
    <property type="entry name" value="PKS_PP-bd"/>
</dbReference>
<dbReference type="InterPro" id="IPR023213">
    <property type="entry name" value="CAT-like_dom_sf"/>
</dbReference>
<dbReference type="InterPro" id="IPR010060">
    <property type="entry name" value="NRPS_synth"/>
</dbReference>
<dbReference type="InterPro" id="IPR029058">
    <property type="entry name" value="AB_hydrolase_fold"/>
</dbReference>
<keyword evidence="6" id="KW-0045">Antibiotic biosynthesis</keyword>
<dbReference type="SUPFAM" id="SSF52777">
    <property type="entry name" value="CoA-dependent acyltransferases"/>
    <property type="match status" value="14"/>
</dbReference>
<dbReference type="Pfam" id="PF00668">
    <property type="entry name" value="Condensation"/>
    <property type="match status" value="7"/>
</dbReference>
<dbReference type="InterPro" id="IPR009081">
    <property type="entry name" value="PP-bd_ACP"/>
</dbReference>
<dbReference type="InterPro" id="IPR001242">
    <property type="entry name" value="Condensation_dom"/>
</dbReference>
<dbReference type="GO" id="GO:0072330">
    <property type="term" value="P:monocarboxylic acid biosynthetic process"/>
    <property type="evidence" value="ECO:0007669"/>
    <property type="project" value="UniProtKB-ARBA"/>
</dbReference>
<evidence type="ECO:0000256" key="1">
    <source>
        <dbReference type="ARBA" id="ARBA00001957"/>
    </source>
</evidence>
<gene>
    <name evidence="9" type="ORF">D3C57_134465</name>
</gene>
<comment type="caution">
    <text evidence="9">The sequence shown here is derived from an EMBL/GenBank/DDBJ whole genome shotgun (WGS) entry which is preliminary data.</text>
</comment>
<keyword evidence="5" id="KW-0677">Repeat</keyword>
<evidence type="ECO:0000256" key="2">
    <source>
        <dbReference type="ARBA" id="ARBA00006432"/>
    </source>
</evidence>
<dbReference type="SUPFAM" id="SSF56801">
    <property type="entry name" value="Acetyl-CoA synthetase-like"/>
    <property type="match status" value="6"/>
</dbReference>
<dbReference type="NCBIfam" id="NF003417">
    <property type="entry name" value="PRK04813.1"/>
    <property type="match status" value="7"/>
</dbReference>
<dbReference type="PROSITE" id="PS00012">
    <property type="entry name" value="PHOSPHOPANTETHEINE"/>
    <property type="match status" value="6"/>
</dbReference>
<feature type="region of interest" description="Disordered" evidence="7">
    <location>
        <begin position="1068"/>
        <end position="1087"/>
    </location>
</feature>
<dbReference type="InterPro" id="IPR036736">
    <property type="entry name" value="ACP-like_sf"/>
</dbReference>
<dbReference type="CDD" id="cd19540">
    <property type="entry name" value="LCL_NRPS-like"/>
    <property type="match status" value="5"/>
</dbReference>
<organism evidence="9 10">
    <name type="scientific">Streptomyces rapamycinicus (strain ATCC 29253 / DSM 41530 / NRRL 5491 / AYB-994)</name>
    <name type="common">Streptomyces hygroscopicus (strain ATCC 29253)</name>
    <dbReference type="NCBI Taxonomy" id="1343740"/>
    <lineage>
        <taxon>Bacteria</taxon>
        <taxon>Bacillati</taxon>
        <taxon>Actinomycetota</taxon>
        <taxon>Actinomycetes</taxon>
        <taxon>Kitasatosporales</taxon>
        <taxon>Streptomycetaceae</taxon>
        <taxon>Streptomyces</taxon>
        <taxon>Streptomyces violaceusniger group</taxon>
    </lineage>
</organism>
<dbReference type="InterPro" id="IPR045851">
    <property type="entry name" value="AMP-bd_C_sf"/>
</dbReference>
<dbReference type="EMBL" id="QYCY01000002">
    <property type="protein sequence ID" value="RLV74437.1"/>
    <property type="molecule type" value="Genomic_DNA"/>
</dbReference>
<evidence type="ECO:0000256" key="4">
    <source>
        <dbReference type="ARBA" id="ARBA00022553"/>
    </source>
</evidence>
<dbReference type="PROSITE" id="PS00455">
    <property type="entry name" value="AMP_BINDING"/>
    <property type="match status" value="6"/>
</dbReference>
<dbReference type="GO" id="GO:0003824">
    <property type="term" value="F:catalytic activity"/>
    <property type="evidence" value="ECO:0007669"/>
    <property type="project" value="InterPro"/>
</dbReference>
<feature type="domain" description="Carrier" evidence="8">
    <location>
        <begin position="2085"/>
        <end position="2160"/>
    </location>
</feature>
<dbReference type="GO" id="GO:0044550">
    <property type="term" value="P:secondary metabolite biosynthetic process"/>
    <property type="evidence" value="ECO:0007669"/>
    <property type="project" value="UniProtKB-ARBA"/>
</dbReference>
<dbReference type="NCBIfam" id="NF004282">
    <property type="entry name" value="PRK05691.1"/>
    <property type="match status" value="8"/>
</dbReference>
<keyword evidence="4" id="KW-0597">Phosphoprotein</keyword>
<evidence type="ECO:0000259" key="8">
    <source>
        <dbReference type="PROSITE" id="PS50075"/>
    </source>
</evidence>
<dbReference type="FunFam" id="1.10.1200.10:FF:000005">
    <property type="entry name" value="Nonribosomal peptide synthetase 1"/>
    <property type="match status" value="2"/>
</dbReference>
<dbReference type="GO" id="GO:0043041">
    <property type="term" value="P:amino acid activation for nonribosomal peptide biosynthetic process"/>
    <property type="evidence" value="ECO:0007669"/>
    <property type="project" value="TreeGrafter"/>
</dbReference>
<dbReference type="Gene3D" id="3.30.559.30">
    <property type="entry name" value="Nonribosomal peptide synthetase, condensation domain"/>
    <property type="match status" value="7"/>
</dbReference>
<evidence type="ECO:0000256" key="5">
    <source>
        <dbReference type="ARBA" id="ARBA00022737"/>
    </source>
</evidence>
<dbReference type="FunFam" id="3.40.50.980:FF:000001">
    <property type="entry name" value="Non-ribosomal peptide synthetase"/>
    <property type="match status" value="3"/>
</dbReference>
<reference evidence="9 10" key="1">
    <citation type="journal article" date="2018" name="J. Biol. Chem.">
        <title>Discovery of the actinoplanic acid pathway in Streptomyces rapamycinicus reveals a genetically conserved synergism with rapamycin.</title>
        <authorList>
            <person name="Mrak P."/>
            <person name="Krastel P."/>
            <person name="Pivk Lukancic P."/>
            <person name="Tao J."/>
            <person name="Pistorius D."/>
            <person name="Moore C.M."/>
        </authorList>
    </citation>
    <scope>NUCLEOTIDE SEQUENCE [LARGE SCALE GENOMIC DNA]</scope>
    <source>
        <strain evidence="9 10">NRRL 5491</strain>
    </source>
</reference>
<dbReference type="FunFam" id="1.10.1200.10:FF:000016">
    <property type="entry name" value="Non-ribosomal peptide synthase"/>
    <property type="match status" value="3"/>
</dbReference>
<name>A0A3L8R4A0_STRRN</name>
<dbReference type="CDD" id="cd19543">
    <property type="entry name" value="DCL_NRPS"/>
    <property type="match status" value="1"/>
</dbReference>
<dbReference type="InterPro" id="IPR020845">
    <property type="entry name" value="AMP-binding_CS"/>
</dbReference>
<evidence type="ECO:0000256" key="3">
    <source>
        <dbReference type="ARBA" id="ARBA00022450"/>
    </source>
</evidence>
<feature type="domain" description="Carrier" evidence="8">
    <location>
        <begin position="3131"/>
        <end position="3206"/>
    </location>
</feature>
<comment type="similarity">
    <text evidence="2">Belongs to the ATP-dependent AMP-binding enzyme family.</text>
</comment>
<dbReference type="FunFam" id="2.30.38.10:FF:000001">
    <property type="entry name" value="Non-ribosomal peptide synthetase PvdI"/>
    <property type="match status" value="5"/>
</dbReference>
<dbReference type="STRING" id="1343740.M271_09080"/>
<dbReference type="PANTHER" id="PTHR45527">
    <property type="entry name" value="NONRIBOSOMAL PEPTIDE SYNTHETASE"/>
    <property type="match status" value="1"/>
</dbReference>
<dbReference type="NCBIfam" id="TIGR01733">
    <property type="entry name" value="AA-adenyl-dom"/>
    <property type="match status" value="6"/>
</dbReference>
<feature type="domain" description="Carrier" evidence="8">
    <location>
        <begin position="953"/>
        <end position="1028"/>
    </location>
</feature>
<proteinExistence type="inferred from homology"/>
<protein>
    <submittedName>
        <fullName evidence="9">Non-ribosomal peptide synthetase</fullName>
    </submittedName>
</protein>
<dbReference type="NCBIfam" id="TIGR01720">
    <property type="entry name" value="NRPS-para261"/>
    <property type="match status" value="1"/>
</dbReference>
<dbReference type="Gene3D" id="3.30.300.30">
    <property type="match status" value="6"/>
</dbReference>
<dbReference type="Proteomes" id="UP000281594">
    <property type="component" value="Unassembled WGS sequence"/>
</dbReference>
<dbReference type="Pfam" id="PF00501">
    <property type="entry name" value="AMP-binding"/>
    <property type="match status" value="6"/>
</dbReference>
<dbReference type="InterPro" id="IPR006162">
    <property type="entry name" value="Ppantetheine_attach_site"/>
</dbReference>
<dbReference type="GO" id="GO:0017000">
    <property type="term" value="P:antibiotic biosynthetic process"/>
    <property type="evidence" value="ECO:0007669"/>
    <property type="project" value="UniProtKB-KW"/>
</dbReference>
<dbReference type="GO" id="GO:0008610">
    <property type="term" value="P:lipid biosynthetic process"/>
    <property type="evidence" value="ECO:0007669"/>
    <property type="project" value="UniProtKB-ARBA"/>
</dbReference>
<feature type="domain" description="Carrier" evidence="8">
    <location>
        <begin position="5232"/>
        <end position="5307"/>
    </location>
</feature>
<evidence type="ECO:0000313" key="9">
    <source>
        <dbReference type="EMBL" id="RLV74437.1"/>
    </source>
</evidence>
<dbReference type="GO" id="GO:0005829">
    <property type="term" value="C:cytosol"/>
    <property type="evidence" value="ECO:0007669"/>
    <property type="project" value="TreeGrafter"/>
</dbReference>
<evidence type="ECO:0000256" key="7">
    <source>
        <dbReference type="SAM" id="MobiDB-lite"/>
    </source>
</evidence>
<feature type="domain" description="Carrier" evidence="8">
    <location>
        <begin position="4180"/>
        <end position="4255"/>
    </location>
</feature>
<comment type="cofactor">
    <cofactor evidence="1">
        <name>pantetheine 4'-phosphate</name>
        <dbReference type="ChEBI" id="CHEBI:47942"/>
    </cofactor>
</comment>
<dbReference type="SMART" id="SM00823">
    <property type="entry name" value="PKS_PP"/>
    <property type="match status" value="6"/>
</dbReference>
<dbReference type="CDD" id="cd05930">
    <property type="entry name" value="A_NRPS"/>
    <property type="match status" value="2"/>
</dbReference>
<dbReference type="SUPFAM" id="SSF47336">
    <property type="entry name" value="ACP-like"/>
    <property type="match status" value="6"/>
</dbReference>
<dbReference type="Gene3D" id="3.40.50.1820">
    <property type="entry name" value="alpha/beta hydrolase"/>
    <property type="match status" value="1"/>
</dbReference>
<keyword evidence="3" id="KW-0596">Phosphopantetheine</keyword>
<dbReference type="InterPro" id="IPR010071">
    <property type="entry name" value="AA_adenyl_dom"/>
</dbReference>
<dbReference type="GO" id="GO:0031177">
    <property type="term" value="F:phosphopantetheine binding"/>
    <property type="evidence" value="ECO:0007669"/>
    <property type="project" value="InterPro"/>
</dbReference>